<feature type="transmembrane region" description="Helical" evidence="6">
    <location>
        <begin position="360"/>
        <end position="381"/>
    </location>
</feature>
<evidence type="ECO:0000256" key="1">
    <source>
        <dbReference type="ARBA" id="ARBA00004651"/>
    </source>
</evidence>
<feature type="transmembrane region" description="Helical" evidence="6">
    <location>
        <begin position="393"/>
        <end position="413"/>
    </location>
</feature>
<evidence type="ECO:0000256" key="3">
    <source>
        <dbReference type="ARBA" id="ARBA00022692"/>
    </source>
</evidence>
<feature type="transmembrane region" description="Helical" evidence="6">
    <location>
        <begin position="250"/>
        <end position="271"/>
    </location>
</feature>
<evidence type="ECO:0000313" key="7">
    <source>
        <dbReference type="EMBL" id="SMP51686.1"/>
    </source>
</evidence>
<feature type="transmembrane region" description="Helical" evidence="6">
    <location>
        <begin position="82"/>
        <end position="103"/>
    </location>
</feature>
<dbReference type="Proteomes" id="UP001158067">
    <property type="component" value="Unassembled WGS sequence"/>
</dbReference>
<protein>
    <submittedName>
        <fullName evidence="7">Membrane protein involved in the export of O-antigen and teichoic acid</fullName>
    </submittedName>
</protein>
<reference evidence="7 8" key="1">
    <citation type="submission" date="2017-05" db="EMBL/GenBank/DDBJ databases">
        <authorList>
            <person name="Varghese N."/>
            <person name="Submissions S."/>
        </authorList>
    </citation>
    <scope>NUCLEOTIDE SEQUENCE [LARGE SCALE GENOMIC DNA]</scope>
    <source>
        <strain evidence="7 8">DSM 25457</strain>
    </source>
</reference>
<gene>
    <name evidence="7" type="ORF">SAMN06265222_103325</name>
</gene>
<accession>A0ABY1Q1G5</accession>
<keyword evidence="3 6" id="KW-0812">Transmembrane</keyword>
<evidence type="ECO:0000313" key="8">
    <source>
        <dbReference type="Proteomes" id="UP001158067"/>
    </source>
</evidence>
<comment type="subcellular location">
    <subcellularLocation>
        <location evidence="1">Cell membrane</location>
        <topology evidence="1">Multi-pass membrane protein</topology>
    </subcellularLocation>
</comment>
<feature type="transmembrane region" description="Helical" evidence="6">
    <location>
        <begin position="166"/>
        <end position="188"/>
    </location>
</feature>
<evidence type="ECO:0000256" key="6">
    <source>
        <dbReference type="SAM" id="Phobius"/>
    </source>
</evidence>
<feature type="transmembrane region" description="Helical" evidence="6">
    <location>
        <begin position="39"/>
        <end position="62"/>
    </location>
</feature>
<feature type="transmembrane region" description="Helical" evidence="6">
    <location>
        <begin position="142"/>
        <end position="160"/>
    </location>
</feature>
<proteinExistence type="predicted"/>
<dbReference type="PANTHER" id="PTHR30250:SF11">
    <property type="entry name" value="O-ANTIGEN TRANSPORTER-RELATED"/>
    <property type="match status" value="1"/>
</dbReference>
<dbReference type="EMBL" id="FXUG01000003">
    <property type="protein sequence ID" value="SMP51686.1"/>
    <property type="molecule type" value="Genomic_DNA"/>
</dbReference>
<keyword evidence="4 6" id="KW-1133">Transmembrane helix</keyword>
<keyword evidence="8" id="KW-1185">Reference proteome</keyword>
<sequence>MKSRIQFACVFLLRFFYLLSSFALSSVLARSLSEIDFGIFIVSQSIVLLMYSISVAGVPNYLVREIAVLAPIDRWQPIRFAAIWSVSILVASVFCFFIVAMLTEVEFDAVFVGVPAAGVLVFSAISNATLRGVGQVGKSQIADMLLRPGLFLSICMFFWLSTNWSMSPVVAMTAFSFSVTVGLAFSIWQFRKISLVPSPGHLSFDRQHAMSRVKKLAGVDWVHSVSLYTTPLLISAFASEREVSHFRVAFQISLLLPTGLYVANTILYPHLCRSFHDGRMFDVKEAFVRCCLIGSGFAWAVAAMLWFFGAQFILIFYGEGYLDAMTAILILVVAQMFNTATGPLDLLLTAAGLEHVVLRARSIALVGQIIAVSILACFWGATGAAIGYASISILWNAFLAVFGYCRFGGLLVLEKNSSSESGVSV</sequence>
<evidence type="ECO:0000256" key="4">
    <source>
        <dbReference type="ARBA" id="ARBA00022989"/>
    </source>
</evidence>
<organism evidence="7 8">
    <name type="scientific">Neorhodopirellula lusitana</name>
    <dbReference type="NCBI Taxonomy" id="445327"/>
    <lineage>
        <taxon>Bacteria</taxon>
        <taxon>Pseudomonadati</taxon>
        <taxon>Planctomycetota</taxon>
        <taxon>Planctomycetia</taxon>
        <taxon>Pirellulales</taxon>
        <taxon>Pirellulaceae</taxon>
        <taxon>Neorhodopirellula</taxon>
    </lineage>
</organism>
<keyword evidence="2" id="KW-1003">Cell membrane</keyword>
<feature type="transmembrane region" description="Helical" evidence="6">
    <location>
        <begin position="216"/>
        <end position="238"/>
    </location>
</feature>
<comment type="caution">
    <text evidence="7">The sequence shown here is derived from an EMBL/GenBank/DDBJ whole genome shotgun (WGS) entry which is preliminary data.</text>
</comment>
<keyword evidence="5 6" id="KW-0472">Membrane</keyword>
<name>A0ABY1Q1G5_9BACT</name>
<dbReference type="PANTHER" id="PTHR30250">
    <property type="entry name" value="PST FAMILY PREDICTED COLANIC ACID TRANSPORTER"/>
    <property type="match status" value="1"/>
</dbReference>
<dbReference type="InterPro" id="IPR050833">
    <property type="entry name" value="Poly_Biosynth_Transport"/>
</dbReference>
<evidence type="ECO:0000256" key="2">
    <source>
        <dbReference type="ARBA" id="ARBA00022475"/>
    </source>
</evidence>
<evidence type="ECO:0000256" key="5">
    <source>
        <dbReference type="ARBA" id="ARBA00023136"/>
    </source>
</evidence>
<feature type="transmembrane region" description="Helical" evidence="6">
    <location>
        <begin position="292"/>
        <end position="318"/>
    </location>
</feature>
<dbReference type="RefSeq" id="WP_283432109.1">
    <property type="nucleotide sequence ID" value="NZ_FXUG01000003.1"/>
</dbReference>
<feature type="transmembrane region" description="Helical" evidence="6">
    <location>
        <begin position="109"/>
        <end position="130"/>
    </location>
</feature>